<dbReference type="PANTHER" id="PTHR43198:SF9">
    <property type="entry name" value="AMINOPYRIMIDINE AMINOHYDROLASE, MITOCHONDRIAL ISOFORM X1-RELATED"/>
    <property type="match status" value="1"/>
</dbReference>
<protein>
    <recommendedName>
        <fullName evidence="1">Thiaminase-2/PQQC domain-containing protein</fullName>
    </recommendedName>
</protein>
<feature type="domain" description="Thiaminase-2/PQQC" evidence="1">
    <location>
        <begin position="189"/>
        <end position="262"/>
    </location>
</feature>
<dbReference type="InterPro" id="IPR004305">
    <property type="entry name" value="Thiaminase-2/PQQC"/>
</dbReference>
<dbReference type="InterPro" id="IPR016084">
    <property type="entry name" value="Haem_Oase-like_multi-hlx"/>
</dbReference>
<evidence type="ECO:0000259" key="1">
    <source>
        <dbReference type="Pfam" id="PF03070"/>
    </source>
</evidence>
<dbReference type="SUPFAM" id="SSF56784">
    <property type="entry name" value="HAD-like"/>
    <property type="match status" value="1"/>
</dbReference>
<dbReference type="EMBL" id="JAFEMO010000471">
    <property type="protein sequence ID" value="KAH7513610.1"/>
    <property type="molecule type" value="Genomic_DNA"/>
</dbReference>
<dbReference type="Gene3D" id="1.20.910.10">
    <property type="entry name" value="Heme oxygenase-like"/>
    <property type="match status" value="1"/>
</dbReference>
<keyword evidence="3" id="KW-1185">Reference proteome</keyword>
<dbReference type="CDD" id="cd19368">
    <property type="entry name" value="TenA_C_AtTH2-like"/>
    <property type="match status" value="1"/>
</dbReference>
<dbReference type="InterPro" id="IPR050967">
    <property type="entry name" value="Thiamine_Salvage_TenA"/>
</dbReference>
<dbReference type="InterPro" id="IPR036412">
    <property type="entry name" value="HAD-like_sf"/>
</dbReference>
<dbReference type="Gene3D" id="3.40.50.1000">
    <property type="entry name" value="HAD superfamily/HAD-like"/>
    <property type="match status" value="1"/>
</dbReference>
<comment type="caution">
    <text evidence="2">The sequence shown here is derived from an EMBL/GenBank/DDBJ whole genome shotgun (WGS) entry which is preliminary data.</text>
</comment>
<evidence type="ECO:0000313" key="2">
    <source>
        <dbReference type="EMBL" id="KAH7513610.1"/>
    </source>
</evidence>
<dbReference type="Proteomes" id="UP000827721">
    <property type="component" value="Unassembled WGS sequence"/>
</dbReference>
<accession>A0ABQ8GXN8</accession>
<gene>
    <name evidence="2" type="ORF">JRO89_XSUnG0169800</name>
</gene>
<dbReference type="PANTHER" id="PTHR43198">
    <property type="entry name" value="BIFUNCTIONAL TH2 PROTEIN"/>
    <property type="match status" value="1"/>
</dbReference>
<dbReference type="Pfam" id="PF03070">
    <property type="entry name" value="TENA_THI-4"/>
    <property type="match status" value="1"/>
</dbReference>
<reference evidence="2 3" key="1">
    <citation type="submission" date="2021-02" db="EMBL/GenBank/DDBJ databases">
        <title>Plant Genome Project.</title>
        <authorList>
            <person name="Zhang R.-G."/>
        </authorList>
    </citation>
    <scope>NUCLEOTIDE SEQUENCE [LARGE SCALE GENOMIC DNA]</scope>
    <source>
        <tissue evidence="2">Leaves</tissue>
    </source>
</reference>
<organism evidence="2 3">
    <name type="scientific">Xanthoceras sorbifolium</name>
    <dbReference type="NCBI Taxonomy" id="99658"/>
    <lineage>
        <taxon>Eukaryota</taxon>
        <taxon>Viridiplantae</taxon>
        <taxon>Streptophyta</taxon>
        <taxon>Embryophyta</taxon>
        <taxon>Tracheophyta</taxon>
        <taxon>Spermatophyta</taxon>
        <taxon>Magnoliopsida</taxon>
        <taxon>eudicotyledons</taxon>
        <taxon>Gunneridae</taxon>
        <taxon>Pentapetalae</taxon>
        <taxon>rosids</taxon>
        <taxon>malvids</taxon>
        <taxon>Sapindales</taxon>
        <taxon>Sapindaceae</taxon>
        <taxon>Xanthoceroideae</taxon>
        <taxon>Xanthoceras</taxon>
    </lineage>
</organism>
<evidence type="ECO:0000313" key="3">
    <source>
        <dbReference type="Proteomes" id="UP000827721"/>
    </source>
</evidence>
<dbReference type="SUPFAM" id="SSF48613">
    <property type="entry name" value="Heme oxygenase-like"/>
    <property type="match status" value="1"/>
</dbReference>
<sequence length="583" mass="65398">MNKKTEDLETTRKMKAVEEEGLARKFWIKFESEFVFSMYTPFFVSLAAGNLSVDTFLRCISHDVLFLDAFARAYELAEECADDEDDKTAIRKLRKRVKQKLKAHDTLVRAVCLTLFGLVVDFVGEWGFELPKESITNNAAVKYTDFLGATALGKVEGERALKIETPFEKIKIAAYILGAISPSMRLFAVITKEIQALLDPNDSSHIYKKWIDTYCSQDFEVSALQTEELLDKLSVLLTGEELEVIEKLYHQAMKLEAAFFAAQPLEQQIVVPLCRVQDPGEGRLTIFCDFDLTCAAFDSSAILAEIAILTAKRADPDQNETKLTRMSSADLRSAWDVLSTKYTEEYERCIESIMPSEAGKFDYGRLCEALKQLADFEKTANSRVVHSGVLKGLNLEDIKRTGEHLILQDGCRGFFQKAVESENFKTDVHVLSYGWCGDLIRSAFSSGDLNALRVHSNELVYEESISTGEIVKELESPLEKLQVFNDILKYRNNDDQHLTVYIGGTLGDLLCLLEADIGIVMGSSSSLRRVGDQFGVSFVPLFSGLVEKQRELAKGGSFKWNKLSGTLYTVLSWAEIHAFIMGS</sequence>
<name>A0ABQ8GXN8_9ROSI</name>
<proteinExistence type="predicted"/>
<dbReference type="InterPro" id="IPR023214">
    <property type="entry name" value="HAD_sf"/>
</dbReference>